<dbReference type="Pfam" id="PF19653">
    <property type="entry name" value="DUF6156"/>
    <property type="match status" value="1"/>
</dbReference>
<organism evidence="1 2">
    <name type="scientific">Methylocystis bryophila</name>
    <dbReference type="NCBI Taxonomy" id="655015"/>
    <lineage>
        <taxon>Bacteria</taxon>
        <taxon>Pseudomonadati</taxon>
        <taxon>Pseudomonadota</taxon>
        <taxon>Alphaproteobacteria</taxon>
        <taxon>Hyphomicrobiales</taxon>
        <taxon>Methylocystaceae</taxon>
        <taxon>Methylocystis</taxon>
    </lineage>
</organism>
<dbReference type="Proteomes" id="UP000193978">
    <property type="component" value="Chromosome"/>
</dbReference>
<dbReference type="InterPro" id="IPR046154">
    <property type="entry name" value="DUF6156"/>
</dbReference>
<dbReference type="EMBL" id="CP019948">
    <property type="protein sequence ID" value="ARN82129.1"/>
    <property type="molecule type" value="Genomic_DNA"/>
</dbReference>
<name>A0A1W6MX88_9HYPH</name>
<reference evidence="1 2" key="1">
    <citation type="submission" date="2017-02" db="EMBL/GenBank/DDBJ databases">
        <authorList>
            <person name="Peterson S.W."/>
        </authorList>
    </citation>
    <scope>NUCLEOTIDE SEQUENCE [LARGE SCALE GENOMIC DNA]</scope>
    <source>
        <strain evidence="1 2">S285</strain>
    </source>
</reference>
<dbReference type="OrthoDB" id="8563989at2"/>
<keyword evidence="2" id="KW-1185">Reference proteome</keyword>
<sequence>MNDSLRLKYFLSYSGRGLPLNLITEIEPLGLENRNTYFRAVYDGQDRMTLCEKIVYGEVELRHSYRYRDGGDLAGATIEMDGETTDLDF</sequence>
<protein>
    <submittedName>
        <fullName evidence="1">Uncharacterized protein</fullName>
    </submittedName>
</protein>
<dbReference type="RefSeq" id="WP_085772254.1">
    <property type="nucleotide sequence ID" value="NZ_AP027149.1"/>
</dbReference>
<proteinExistence type="predicted"/>
<accession>A0A1W6MX88</accession>
<evidence type="ECO:0000313" key="2">
    <source>
        <dbReference type="Proteomes" id="UP000193978"/>
    </source>
</evidence>
<gene>
    <name evidence="1" type="ORF">B1812_14750</name>
</gene>
<dbReference type="STRING" id="655015.B1812_14750"/>
<evidence type="ECO:0000313" key="1">
    <source>
        <dbReference type="EMBL" id="ARN82129.1"/>
    </source>
</evidence>
<dbReference type="AlphaFoldDB" id="A0A1W6MX88"/>
<dbReference type="KEGG" id="mbry:B1812_14750"/>